<name>A0A183US91_TOXCA</name>
<evidence type="ECO:0000313" key="4">
    <source>
        <dbReference type="WBParaSite" id="TCNE_0001136101-mRNA-1"/>
    </source>
</evidence>
<feature type="compositionally biased region" description="Basic residues" evidence="1">
    <location>
        <begin position="259"/>
        <end position="270"/>
    </location>
</feature>
<organism evidence="3 4">
    <name type="scientific">Toxocara canis</name>
    <name type="common">Canine roundworm</name>
    <dbReference type="NCBI Taxonomy" id="6265"/>
    <lineage>
        <taxon>Eukaryota</taxon>
        <taxon>Metazoa</taxon>
        <taxon>Ecdysozoa</taxon>
        <taxon>Nematoda</taxon>
        <taxon>Chromadorea</taxon>
        <taxon>Rhabditida</taxon>
        <taxon>Spirurina</taxon>
        <taxon>Ascaridomorpha</taxon>
        <taxon>Ascaridoidea</taxon>
        <taxon>Toxocaridae</taxon>
        <taxon>Toxocara</taxon>
    </lineage>
</organism>
<evidence type="ECO:0000313" key="3">
    <source>
        <dbReference type="Proteomes" id="UP000050794"/>
    </source>
</evidence>
<feature type="region of interest" description="Disordered" evidence="1">
    <location>
        <begin position="236"/>
        <end position="352"/>
    </location>
</feature>
<feature type="compositionally biased region" description="Basic and acidic residues" evidence="1">
    <location>
        <begin position="247"/>
        <end position="258"/>
    </location>
</feature>
<feature type="compositionally biased region" description="Low complexity" evidence="1">
    <location>
        <begin position="274"/>
        <end position="285"/>
    </location>
</feature>
<accession>A0A183US91</accession>
<evidence type="ECO:0000256" key="1">
    <source>
        <dbReference type="SAM" id="MobiDB-lite"/>
    </source>
</evidence>
<protein>
    <submittedName>
        <fullName evidence="4">Chromo domain-containing protein</fullName>
    </submittedName>
</protein>
<feature type="compositionally biased region" description="Basic and acidic residues" evidence="1">
    <location>
        <begin position="44"/>
        <end position="86"/>
    </location>
</feature>
<feature type="compositionally biased region" description="Basic and acidic residues" evidence="1">
    <location>
        <begin position="113"/>
        <end position="125"/>
    </location>
</feature>
<keyword evidence="3" id="KW-1185">Reference proteome</keyword>
<feature type="compositionally biased region" description="Basic and acidic residues" evidence="1">
    <location>
        <begin position="337"/>
        <end position="352"/>
    </location>
</feature>
<dbReference type="Proteomes" id="UP000050794">
    <property type="component" value="Unassembled WGS sequence"/>
</dbReference>
<dbReference type="EMBL" id="UYWY01020832">
    <property type="protein sequence ID" value="VDM42682.1"/>
    <property type="molecule type" value="Genomic_DNA"/>
</dbReference>
<reference evidence="2 3" key="2">
    <citation type="submission" date="2018-11" db="EMBL/GenBank/DDBJ databases">
        <authorList>
            <consortium name="Pathogen Informatics"/>
        </authorList>
    </citation>
    <scope>NUCLEOTIDE SEQUENCE [LARGE SCALE GENOMIC DNA]</scope>
</reference>
<dbReference type="AlphaFoldDB" id="A0A183US91"/>
<feature type="region of interest" description="Disordered" evidence="1">
    <location>
        <begin position="44"/>
        <end position="125"/>
    </location>
</feature>
<sequence>MDFWLGYHLLLTARDGRYTKHNSCSDRGCGVIYGKVVEEIHPLLNPERESALEDEQSQRGRDEEFTRRQPDSSRRTHHQSDVRSNEEQDDISVSSQRPPRPGTKSVRMKRRRTERERRKEQREQMAYKNRRRPVKLTLYQFIKQEVLQIPGSSRVLRRRKPKRVEREAVFRRVRRPTPSPPDDLFCMKFKKKKKPYVQFEKPKAENLTSPEIVEFQEFIIIAIREVADDENISKEYDTLFPTNDPISKSKRESSEPHRLFKKKIIHRLKQLTHSESSSNRSGGRMNRAKPDNCKKPRSSPAKDANSSKGHLKDKSGQNENEESSLANSVKVSFYVNHRGERGSESKRRMESF</sequence>
<evidence type="ECO:0000313" key="2">
    <source>
        <dbReference type="EMBL" id="VDM42682.1"/>
    </source>
</evidence>
<gene>
    <name evidence="2" type="ORF">TCNE_LOCUS11361</name>
</gene>
<proteinExistence type="predicted"/>
<dbReference type="WBParaSite" id="TCNE_0001136101-mRNA-1">
    <property type="protein sequence ID" value="TCNE_0001136101-mRNA-1"/>
    <property type="gene ID" value="TCNE_0001136101"/>
</dbReference>
<reference evidence="4" key="1">
    <citation type="submission" date="2016-06" db="UniProtKB">
        <authorList>
            <consortium name="WormBaseParasite"/>
        </authorList>
    </citation>
    <scope>IDENTIFICATION</scope>
</reference>